<feature type="active site" description="Charge relay system" evidence="5">
    <location>
        <position position="351"/>
    </location>
</feature>
<dbReference type="Proteomes" id="UP001165366">
    <property type="component" value="Unassembled WGS sequence"/>
</dbReference>
<feature type="active site" description="Charge relay system" evidence="5">
    <location>
        <position position="199"/>
    </location>
</feature>
<dbReference type="SUPFAM" id="SSF52743">
    <property type="entry name" value="Subtilisin-like"/>
    <property type="match status" value="1"/>
</dbReference>
<dbReference type="Pfam" id="PF18911">
    <property type="entry name" value="PKD_4"/>
    <property type="match status" value="2"/>
</dbReference>
<dbReference type="PROSITE" id="PS00137">
    <property type="entry name" value="SUBTILASE_HIS"/>
    <property type="match status" value="1"/>
</dbReference>
<keyword evidence="3 5" id="KW-0378">Hydrolase</keyword>
<comment type="caution">
    <text evidence="8">The sequence shown here is derived from an EMBL/GenBank/DDBJ whole genome shotgun (WGS) entry which is preliminary data.</text>
</comment>
<name>A0ABS9KIQ0_9BACT</name>
<keyword evidence="4 5" id="KW-0720">Serine protease</keyword>
<dbReference type="InterPro" id="IPR022398">
    <property type="entry name" value="Peptidase_S8_His-AS"/>
</dbReference>
<dbReference type="PROSITE" id="PS00138">
    <property type="entry name" value="SUBTILASE_SER"/>
    <property type="match status" value="1"/>
</dbReference>
<dbReference type="Gene3D" id="3.40.50.200">
    <property type="entry name" value="Peptidase S8/S53 domain"/>
    <property type="match status" value="1"/>
</dbReference>
<evidence type="ECO:0000256" key="4">
    <source>
        <dbReference type="ARBA" id="ARBA00022825"/>
    </source>
</evidence>
<proteinExistence type="inferred from homology"/>
<evidence type="ECO:0000256" key="5">
    <source>
        <dbReference type="PROSITE-ProRule" id="PRU01240"/>
    </source>
</evidence>
<feature type="compositionally biased region" description="Low complexity" evidence="6">
    <location>
        <begin position="552"/>
        <end position="561"/>
    </location>
</feature>
<evidence type="ECO:0000256" key="1">
    <source>
        <dbReference type="ARBA" id="ARBA00011073"/>
    </source>
</evidence>
<evidence type="ECO:0000256" key="6">
    <source>
        <dbReference type="SAM" id="MobiDB-lite"/>
    </source>
</evidence>
<dbReference type="PROSITE" id="PS51892">
    <property type="entry name" value="SUBTILASE"/>
    <property type="match status" value="1"/>
</dbReference>
<dbReference type="InterPro" id="IPR037045">
    <property type="entry name" value="S8pro/Inhibitor_I9_sf"/>
</dbReference>
<dbReference type="RefSeq" id="WP_237856196.1">
    <property type="nucleotide sequence ID" value="NZ_JAKLWS010000041.1"/>
</dbReference>
<evidence type="ECO:0000256" key="2">
    <source>
        <dbReference type="ARBA" id="ARBA00022670"/>
    </source>
</evidence>
<feature type="active site" description="Charge relay system" evidence="5">
    <location>
        <position position="168"/>
    </location>
</feature>
<dbReference type="EMBL" id="JAKLWS010000041">
    <property type="protein sequence ID" value="MCG2590732.1"/>
    <property type="molecule type" value="Genomic_DNA"/>
</dbReference>
<evidence type="ECO:0000313" key="9">
    <source>
        <dbReference type="Proteomes" id="UP001165366"/>
    </source>
</evidence>
<reference evidence="8" key="1">
    <citation type="submission" date="2022-01" db="EMBL/GenBank/DDBJ databases">
        <authorList>
            <person name="Wang Y."/>
        </authorList>
    </citation>
    <scope>NUCLEOTIDE SEQUENCE</scope>
    <source>
        <strain evidence="8">WB101</strain>
    </source>
</reference>
<accession>A0ABS9KIQ0</accession>
<dbReference type="SMART" id="SM00089">
    <property type="entry name" value="PKD"/>
    <property type="match status" value="2"/>
</dbReference>
<keyword evidence="9" id="KW-1185">Reference proteome</keyword>
<sequence length="769" mass="80288">MRLDNIIRHVLIAVGIALLFGITACDTPTSNIDDQEKKVESTETEFSSIKNEKIKNSYIVVFKNNVNSVKNTSNNIASSANGKVKYTYEHAIKGFALELPEQASENVLNSIQNNPNVDYVEQDMKVQAFGSQTNATWGLDRSDQRSLPLDDVYNYSTTGENVTVYIADTGINYSHVDFGGRASFGFDAFNGDGEDCDGHGTHVSGTAGGSQWGIAKNVDLVSVRVLDCNGSGSYSGVIAGVDWITANASGPSVVNMSLGGGANSALDTALENSIAAGITYVVAAGNGNADACNYSPARVPSAITVGSSTSSDSRSSFSNYGSCVDLFAPGSSITSAWIGSTTATNTIDGTSMASPHVAGAAALYLFANSSATPSEVESSLISIATQNIITGSNTENNHLLYTIFDGSGDDGSGNSVPIADFTYSADYLNVQFTDGSTDSDGSISSWSWDFGDGGTSTSKNPSHTYGQGGTYTVSLTVTDDAGDSGSISKSITVNEQVNEESPVIDSFNINSYQTGPWNRADVSWSVSDVNSNLSSIKTELMNGTSVVESLTSSLSGGSVSGIHEHRSKNNVDAVRLTVTDTNGNSTSSTKNLDGSDGGDGGNSTPTADFIYSSDFLNVQFTDQSTDSDGSITGWSWDFGDGATSGTQNPTHTYSQAGTYTVTLTVTDDVGGTDSYSSSVTVDDENTGDPADIILNANGYKDKGRWTTDLTWSGATSSNVDIYRDGTVLTTTSNSGAFTDNTSFKGGGSLTYQVCESGTNTCSSEVTVNF</sequence>
<dbReference type="SUPFAM" id="SSF54897">
    <property type="entry name" value="Protease propeptides/inhibitors"/>
    <property type="match status" value="1"/>
</dbReference>
<dbReference type="InterPro" id="IPR010259">
    <property type="entry name" value="S8pro/Inhibitor_I9"/>
</dbReference>
<dbReference type="InterPro" id="IPR035986">
    <property type="entry name" value="PKD_dom_sf"/>
</dbReference>
<dbReference type="PANTHER" id="PTHR43806:SF11">
    <property type="entry name" value="CEREVISIN-RELATED"/>
    <property type="match status" value="1"/>
</dbReference>
<feature type="domain" description="PKD" evidence="7">
    <location>
        <begin position="428"/>
        <end position="500"/>
    </location>
</feature>
<dbReference type="InterPro" id="IPR022409">
    <property type="entry name" value="PKD/Chitinase_dom"/>
</dbReference>
<comment type="similarity">
    <text evidence="1 5">Belongs to the peptidase S8 family.</text>
</comment>
<reference evidence="8" key="2">
    <citation type="submission" date="2024-05" db="EMBL/GenBank/DDBJ databases">
        <title>Rhodohalobacter halophilus gen. nov., sp. nov., a moderately halophilic member of the family Balneolaceae.</title>
        <authorList>
            <person name="Xia J."/>
        </authorList>
    </citation>
    <scope>NUCLEOTIDE SEQUENCE</scope>
    <source>
        <strain evidence="8">WB101</strain>
    </source>
</reference>
<protein>
    <submittedName>
        <fullName evidence="8">S8 family serine peptidase</fullName>
    </submittedName>
</protein>
<dbReference type="InterPro" id="IPR000209">
    <property type="entry name" value="Peptidase_S8/S53_dom"/>
</dbReference>
<dbReference type="InterPro" id="IPR050131">
    <property type="entry name" value="Peptidase_S8_subtilisin-like"/>
</dbReference>
<dbReference type="InterPro" id="IPR023828">
    <property type="entry name" value="Peptidase_S8_Ser-AS"/>
</dbReference>
<keyword evidence="2 5" id="KW-0645">Protease</keyword>
<dbReference type="Pfam" id="PF00082">
    <property type="entry name" value="Peptidase_S8"/>
    <property type="match status" value="1"/>
</dbReference>
<dbReference type="CDD" id="cd04077">
    <property type="entry name" value="Peptidases_S8_PCSK9_ProteinaseK_like"/>
    <property type="match status" value="1"/>
</dbReference>
<dbReference type="PROSITE" id="PS50093">
    <property type="entry name" value="PKD"/>
    <property type="match status" value="2"/>
</dbReference>
<feature type="compositionally biased region" description="Polar residues" evidence="6">
    <location>
        <begin position="578"/>
        <end position="592"/>
    </location>
</feature>
<dbReference type="Gene3D" id="3.30.70.80">
    <property type="entry name" value="Peptidase S8 propeptide/proteinase inhibitor I9"/>
    <property type="match status" value="1"/>
</dbReference>
<dbReference type="Pfam" id="PF05922">
    <property type="entry name" value="Inhibitor_I9"/>
    <property type="match status" value="1"/>
</dbReference>
<dbReference type="PRINTS" id="PR00723">
    <property type="entry name" value="SUBTILISIN"/>
</dbReference>
<dbReference type="InterPro" id="IPR015500">
    <property type="entry name" value="Peptidase_S8_subtilisin-rel"/>
</dbReference>
<dbReference type="InterPro" id="IPR036852">
    <property type="entry name" value="Peptidase_S8/S53_dom_sf"/>
</dbReference>
<dbReference type="CDD" id="cd00146">
    <property type="entry name" value="PKD"/>
    <property type="match status" value="2"/>
</dbReference>
<dbReference type="PROSITE" id="PS51257">
    <property type="entry name" value="PROKAR_LIPOPROTEIN"/>
    <property type="match status" value="1"/>
</dbReference>
<evidence type="ECO:0000259" key="7">
    <source>
        <dbReference type="PROSITE" id="PS50093"/>
    </source>
</evidence>
<organism evidence="8 9">
    <name type="scientific">Rhodohalobacter sulfatireducens</name>
    <dbReference type="NCBI Taxonomy" id="2911366"/>
    <lineage>
        <taxon>Bacteria</taxon>
        <taxon>Pseudomonadati</taxon>
        <taxon>Balneolota</taxon>
        <taxon>Balneolia</taxon>
        <taxon>Balneolales</taxon>
        <taxon>Balneolaceae</taxon>
        <taxon>Rhodohalobacter</taxon>
    </lineage>
</organism>
<evidence type="ECO:0000256" key="3">
    <source>
        <dbReference type="ARBA" id="ARBA00022801"/>
    </source>
</evidence>
<dbReference type="InterPro" id="IPR000601">
    <property type="entry name" value="PKD_dom"/>
</dbReference>
<dbReference type="InterPro" id="IPR034193">
    <property type="entry name" value="PCSK9_ProteinaseK-like"/>
</dbReference>
<feature type="domain" description="PKD" evidence="7">
    <location>
        <begin position="616"/>
        <end position="681"/>
    </location>
</feature>
<dbReference type="PANTHER" id="PTHR43806">
    <property type="entry name" value="PEPTIDASE S8"/>
    <property type="match status" value="1"/>
</dbReference>
<gene>
    <name evidence="8" type="ORF">L6773_19315</name>
</gene>
<dbReference type="SUPFAM" id="SSF49299">
    <property type="entry name" value="PKD domain"/>
    <property type="match status" value="2"/>
</dbReference>
<dbReference type="InterPro" id="IPR013783">
    <property type="entry name" value="Ig-like_fold"/>
</dbReference>
<feature type="region of interest" description="Disordered" evidence="6">
    <location>
        <begin position="552"/>
        <end position="606"/>
    </location>
</feature>
<dbReference type="Gene3D" id="2.60.40.10">
    <property type="entry name" value="Immunoglobulins"/>
    <property type="match status" value="2"/>
</dbReference>
<evidence type="ECO:0000313" key="8">
    <source>
        <dbReference type="EMBL" id="MCG2590732.1"/>
    </source>
</evidence>